<dbReference type="EMBL" id="CP038865">
    <property type="protein sequence ID" value="QCA29441.1"/>
    <property type="molecule type" value="Genomic_DNA"/>
</dbReference>
<dbReference type="Proteomes" id="UP000296883">
    <property type="component" value="Chromosome"/>
</dbReference>
<evidence type="ECO:0000259" key="3">
    <source>
        <dbReference type="Pfam" id="PF11797"/>
    </source>
</evidence>
<organism evidence="4 5">
    <name type="scientific">Vagococcus xieshaowenii</name>
    <dbReference type="NCBI Taxonomy" id="2562451"/>
    <lineage>
        <taxon>Bacteria</taxon>
        <taxon>Bacillati</taxon>
        <taxon>Bacillota</taxon>
        <taxon>Bacilli</taxon>
        <taxon>Lactobacillales</taxon>
        <taxon>Enterococcaceae</taxon>
        <taxon>Vagococcus</taxon>
    </lineage>
</organism>
<dbReference type="InterPro" id="IPR010317">
    <property type="entry name" value="WxLIP_PGBD"/>
</dbReference>
<accession>A0ABX5TH44</accession>
<keyword evidence="1" id="KW-1133">Transmembrane helix</keyword>
<dbReference type="InterPro" id="IPR021759">
    <property type="entry name" value="WxLIP_HBD"/>
</dbReference>
<dbReference type="Pfam" id="PF06030">
    <property type="entry name" value="WxLIP_PGBD"/>
    <property type="match status" value="1"/>
</dbReference>
<keyword evidence="1" id="KW-0812">Transmembrane</keyword>
<evidence type="ECO:0000259" key="2">
    <source>
        <dbReference type="Pfam" id="PF06030"/>
    </source>
</evidence>
<feature type="transmembrane region" description="Helical" evidence="1">
    <location>
        <begin position="6"/>
        <end position="23"/>
    </location>
</feature>
<feature type="domain" description="WxL Interacting Protein peptidoglycan binding" evidence="2">
    <location>
        <begin position="68"/>
        <end position="186"/>
    </location>
</feature>
<evidence type="ECO:0000313" key="5">
    <source>
        <dbReference type="Proteomes" id="UP000296883"/>
    </source>
</evidence>
<sequence>MSNNVCIFIIGGNILLKGCFVMNGGVMKMENKRNAVWLGWMKFVVALLVLVGSDVFVTQVVKASEVNFNVEAVLPDNQREGSSYFDLDMAPGQKQELAVKVFNHSDEDIVVEPDIAAATTNLNGAVEYGKADEQLDKTAPYDISKLISNDEQEIKVPAQRAVFYKFNVTMPPKEFNGVLAGGITFREKEQNEAKEESNDQGISIKNTFSLVLALLLRENETALNSDLKLTKATADQVNARNVIFAHLQNPTAKYLNQLTVSAKVTKRNQDEVIYKASQEQMQMAPNTTMTFPIRLLGEKIKSGKYTMTIDATSGEDKWHLTKDFEIKADEARKLNKSDVSIEKDNTMLYVLIGVALIIILLMVLIALQVKNKKKK</sequence>
<protein>
    <submittedName>
        <fullName evidence="4">DUF916 and DUF3324 domain-containing protein</fullName>
    </submittedName>
</protein>
<proteinExistence type="predicted"/>
<feature type="transmembrane region" description="Helical" evidence="1">
    <location>
        <begin position="347"/>
        <end position="367"/>
    </location>
</feature>
<dbReference type="Pfam" id="PF11797">
    <property type="entry name" value="WxLIP_HBD"/>
    <property type="match status" value="1"/>
</dbReference>
<reference evidence="4 5" key="1">
    <citation type="journal article" date="2020" name="Int. J. Syst. Evol. Microbiol.">
        <title>Vagococcus xieshaowenii sp. nov., isolated from snow finch (Montifringilla taczanowskii) cloacal content.</title>
        <authorList>
            <person name="Ge Y."/>
            <person name="Yang J."/>
            <person name="Lai X.H."/>
            <person name="Zhang G."/>
            <person name="Jin D."/>
            <person name="Lu S."/>
            <person name="Wang B."/>
            <person name="Huang Y."/>
            <person name="Huang Y."/>
            <person name="Ren Z."/>
            <person name="Zhang X."/>
            <person name="Xu J."/>
        </authorList>
    </citation>
    <scope>NUCLEOTIDE SEQUENCE [LARGE SCALE GENOMIC DNA]</scope>
    <source>
        <strain evidence="5">personal::cf-49</strain>
    </source>
</reference>
<gene>
    <name evidence="4" type="ORF">E4Z98_08970</name>
</gene>
<evidence type="ECO:0000256" key="1">
    <source>
        <dbReference type="SAM" id="Phobius"/>
    </source>
</evidence>
<keyword evidence="5" id="KW-1185">Reference proteome</keyword>
<keyword evidence="1" id="KW-0472">Membrane</keyword>
<feature type="transmembrane region" description="Helical" evidence="1">
    <location>
        <begin position="35"/>
        <end position="57"/>
    </location>
</feature>
<evidence type="ECO:0000313" key="4">
    <source>
        <dbReference type="EMBL" id="QCA29441.1"/>
    </source>
</evidence>
<feature type="domain" description="WxL Interacting Protein host binding" evidence="3">
    <location>
        <begin position="200"/>
        <end position="336"/>
    </location>
</feature>
<name>A0ABX5TH44_9ENTE</name>